<evidence type="ECO:0000256" key="1">
    <source>
        <dbReference type="SAM" id="SignalP"/>
    </source>
</evidence>
<dbReference type="KEGG" id="bmic:BMR1_02g00360"/>
<feature type="chain" id="PRO_5012435888" evidence="1">
    <location>
        <begin position="20"/>
        <end position="144"/>
    </location>
</feature>
<proteinExistence type="predicted"/>
<dbReference type="VEuPathDB" id="PiroplasmaDB:BMR1_02g00360"/>
<name>A0A1R4A9Y1_BABMR</name>
<dbReference type="EMBL" id="FO082872">
    <property type="protein sequence ID" value="SJK85796.1"/>
    <property type="molecule type" value="Genomic_DNA"/>
</dbReference>
<accession>A0A1R4A9Y1</accession>
<gene>
    <name evidence="2" type="ORF">BMR1_02g00360</name>
</gene>
<reference evidence="2 3" key="1">
    <citation type="journal article" date="2012" name="Nucleic Acids Res.">
        <title>Sequencing of the smallest Apicomplexan genome from the human pathogen Babesia microti.</title>
        <authorList>
            <person name="Cornillot E."/>
            <person name="Hadj-Kaddour K."/>
            <person name="Dassouli A."/>
            <person name="Noel B."/>
            <person name="Ranwez V."/>
            <person name="Vacherie B."/>
            <person name="Augagneur Y."/>
            <person name="Bres V."/>
            <person name="Duclos A."/>
            <person name="Randazzo S."/>
            <person name="Carcy B."/>
            <person name="Debierre-Grockiego F."/>
            <person name="Delbecq S."/>
            <person name="Moubri-Menage K."/>
            <person name="Shams-Eldin H."/>
            <person name="Usmani-Brown S."/>
            <person name="Bringaud F."/>
            <person name="Wincker P."/>
            <person name="Vivares C.P."/>
            <person name="Schwarz R.T."/>
            <person name="Schetters T.P."/>
            <person name="Krause P.J."/>
            <person name="Gorenflot A."/>
            <person name="Berry V."/>
            <person name="Barbe V."/>
            <person name="Ben Mamoun C."/>
        </authorList>
    </citation>
    <scope>NUCLEOTIDE SEQUENCE [LARGE SCALE GENOMIC DNA]</scope>
    <source>
        <strain evidence="2 3">RI</strain>
    </source>
</reference>
<evidence type="ECO:0000313" key="3">
    <source>
        <dbReference type="Proteomes" id="UP000002899"/>
    </source>
</evidence>
<dbReference type="RefSeq" id="XP_021338018.1">
    <property type="nucleotide sequence ID" value="XM_021483051.1"/>
</dbReference>
<dbReference type="OrthoDB" id="367240at2759"/>
<keyword evidence="1" id="KW-0732">Signal</keyword>
<dbReference type="AlphaFoldDB" id="A0A1R4A9Y1"/>
<evidence type="ECO:0000313" key="2">
    <source>
        <dbReference type="EMBL" id="SJK85796.1"/>
    </source>
</evidence>
<organism evidence="2 3">
    <name type="scientific">Babesia microti (strain RI)</name>
    <dbReference type="NCBI Taxonomy" id="1133968"/>
    <lineage>
        <taxon>Eukaryota</taxon>
        <taxon>Sar</taxon>
        <taxon>Alveolata</taxon>
        <taxon>Apicomplexa</taxon>
        <taxon>Aconoidasida</taxon>
        <taxon>Piroplasmida</taxon>
        <taxon>Babesiidae</taxon>
        <taxon>Babesia</taxon>
    </lineage>
</organism>
<feature type="signal peptide" evidence="1">
    <location>
        <begin position="1"/>
        <end position="19"/>
    </location>
</feature>
<reference evidence="2 3" key="2">
    <citation type="journal article" date="2013" name="PLoS ONE">
        <title>Whole genome mapping and re-organization of the nuclear and mitochondrial genomes of Babesia microti isolates.</title>
        <authorList>
            <person name="Cornillot E."/>
            <person name="Dassouli A."/>
            <person name="Garg A."/>
            <person name="Pachikara N."/>
            <person name="Randazzo S."/>
            <person name="Depoix D."/>
            <person name="Carcy B."/>
            <person name="Delbecq S."/>
            <person name="Frutos R."/>
            <person name="Silva J.C."/>
            <person name="Sutton R."/>
            <person name="Krause P.J."/>
            <person name="Mamoun C.B."/>
        </authorList>
    </citation>
    <scope>NUCLEOTIDE SEQUENCE [LARGE SCALE GENOMIC DNA]</scope>
    <source>
        <strain evidence="2 3">RI</strain>
    </source>
</reference>
<dbReference type="GeneID" id="24423862"/>
<keyword evidence="3" id="KW-1185">Reference proteome</keyword>
<reference evidence="2 3" key="3">
    <citation type="journal article" date="2016" name="Sci. Rep.">
        <title>Genome-wide diversity and gene expression profiling of Babesia microti isolates identify polymorphic genes that mediate host-pathogen interactions.</title>
        <authorList>
            <person name="Silva J.C."/>
            <person name="Cornillot E."/>
            <person name="McCracken C."/>
            <person name="Usmani-Brown S."/>
            <person name="Dwivedi A."/>
            <person name="Ifeonu O.O."/>
            <person name="Crabtree J."/>
            <person name="Gotia H.T."/>
            <person name="Virji A.Z."/>
            <person name="Reynes C."/>
            <person name="Colinge J."/>
            <person name="Kumar V."/>
            <person name="Lawres L."/>
            <person name="Pazzi J.E."/>
            <person name="Pablo J.V."/>
            <person name="Hung C."/>
            <person name="Brancato J."/>
            <person name="Kumari P."/>
            <person name="Orvis J."/>
            <person name="Tretina K."/>
            <person name="Chibucos M."/>
            <person name="Ott S."/>
            <person name="Sadzewicz L."/>
            <person name="Sengamalay N."/>
            <person name="Shetty A.C."/>
            <person name="Su Q."/>
            <person name="Tallon L."/>
            <person name="Fraser C.M."/>
            <person name="Frutos R."/>
            <person name="Molina D.M."/>
            <person name="Krause P.J."/>
            <person name="Ben Mamoun C."/>
        </authorList>
    </citation>
    <scope>NUCLEOTIDE SEQUENCE [LARGE SCALE GENOMIC DNA]</scope>
    <source>
        <strain evidence="2 3">RI</strain>
    </source>
</reference>
<dbReference type="Proteomes" id="UP000002899">
    <property type="component" value="Chromosome II"/>
</dbReference>
<sequence>MLLSISTVLILTHLPYIYANVDLDVSYKRKLPSSDTKVDELQLPTIPVPFIHIKPSAFEDVQRYAENVLQRHTLMSVVSESADDELDEREEIAQILATINKLEAARASLSTEERVTRASITKGITTNGSYIPVPYPVAVNPIFS</sequence>
<protein>
    <submittedName>
        <fullName evidence="2">Uncharacterized protein</fullName>
    </submittedName>
</protein>